<dbReference type="PANTHER" id="PTHR22776:SF89">
    <property type="entry name" value="CKLF-LIKE MARVEL TRANSMEMBRANE DOMAIN-CONTAINING PROTEIN 7"/>
    <property type="match status" value="1"/>
</dbReference>
<dbReference type="Ensembl" id="ENSHHUT00000075167.1">
    <property type="protein sequence ID" value="ENSHHUP00000072762.1"/>
    <property type="gene ID" value="ENSHHUG00000042701.1"/>
</dbReference>
<dbReference type="Pfam" id="PF01284">
    <property type="entry name" value="MARVEL"/>
    <property type="match status" value="1"/>
</dbReference>
<dbReference type="GeneTree" id="ENSGT00510000048725"/>
<reference evidence="9" key="1">
    <citation type="submission" date="2018-06" db="EMBL/GenBank/DDBJ databases">
        <title>Genome assembly of Danube salmon.</title>
        <authorList>
            <person name="Macqueen D.J."/>
            <person name="Gundappa M.K."/>
        </authorList>
    </citation>
    <scope>NUCLEOTIDE SEQUENCE [LARGE SCALE GENOMIC DNA]</scope>
</reference>
<reference evidence="8" key="3">
    <citation type="submission" date="2025-09" db="UniProtKB">
        <authorList>
            <consortium name="Ensembl"/>
        </authorList>
    </citation>
    <scope>IDENTIFICATION</scope>
</reference>
<feature type="transmembrane region" description="Helical" evidence="6">
    <location>
        <begin position="201"/>
        <end position="224"/>
    </location>
</feature>
<name>A0A4W5Q9P0_9TELE</name>
<feature type="transmembrane region" description="Helical" evidence="6">
    <location>
        <begin position="35"/>
        <end position="54"/>
    </location>
</feature>
<feature type="transmembrane region" description="Helical" evidence="6">
    <location>
        <begin position="99"/>
        <end position="118"/>
    </location>
</feature>
<dbReference type="PROSITE" id="PS51225">
    <property type="entry name" value="MARVEL"/>
    <property type="match status" value="1"/>
</dbReference>
<evidence type="ECO:0000256" key="1">
    <source>
        <dbReference type="ARBA" id="ARBA00004141"/>
    </source>
</evidence>
<evidence type="ECO:0000313" key="9">
    <source>
        <dbReference type="Proteomes" id="UP000314982"/>
    </source>
</evidence>
<evidence type="ECO:0000259" key="7">
    <source>
        <dbReference type="PROSITE" id="PS51225"/>
    </source>
</evidence>
<dbReference type="Proteomes" id="UP000314982">
    <property type="component" value="Unassembled WGS sequence"/>
</dbReference>
<proteinExistence type="predicted"/>
<reference evidence="8" key="2">
    <citation type="submission" date="2025-08" db="UniProtKB">
        <authorList>
            <consortium name="Ensembl"/>
        </authorList>
    </citation>
    <scope>IDENTIFICATION</scope>
</reference>
<feature type="transmembrane region" description="Helical" evidence="6">
    <location>
        <begin position="60"/>
        <end position="79"/>
    </location>
</feature>
<evidence type="ECO:0000256" key="6">
    <source>
        <dbReference type="SAM" id="Phobius"/>
    </source>
</evidence>
<accession>A0A4W5Q9P0</accession>
<organism evidence="8 9">
    <name type="scientific">Hucho hucho</name>
    <name type="common">huchen</name>
    <dbReference type="NCBI Taxonomy" id="62062"/>
    <lineage>
        <taxon>Eukaryota</taxon>
        <taxon>Metazoa</taxon>
        <taxon>Chordata</taxon>
        <taxon>Craniata</taxon>
        <taxon>Vertebrata</taxon>
        <taxon>Euteleostomi</taxon>
        <taxon>Actinopterygii</taxon>
        <taxon>Neopterygii</taxon>
        <taxon>Teleostei</taxon>
        <taxon>Protacanthopterygii</taxon>
        <taxon>Salmoniformes</taxon>
        <taxon>Salmonidae</taxon>
        <taxon>Salmoninae</taxon>
        <taxon>Hucho</taxon>
    </lineage>
</organism>
<keyword evidence="2 5" id="KW-0812">Transmembrane</keyword>
<dbReference type="AlphaFoldDB" id="A0A4W5Q9P0"/>
<keyword evidence="9" id="KW-1185">Reference proteome</keyword>
<sequence length="237" mass="25862">MSHIVVTTTTTTTSSSGEGFLNLGYTRSVQGLLKIAQVVALLIAFLCVHCARGWTDFSAFRYFEVVTLWFLIAFLIFYLMHVFRLQSKIPCINWTMTEFLHYGVGTILVFIASIVAAVKSGGVSELEAGSPQQHVVQSLQPLSSLALSAASAACCPVSTAPVFHGPVCSLSSMLSSLWFLIAFLIFYLMHVFRLQSKIPCINWTMAAFGFIATFLLAVSLWTSYKVTCGSQPTSASV</sequence>
<evidence type="ECO:0000313" key="8">
    <source>
        <dbReference type="Ensembl" id="ENSHHUP00000072762.1"/>
    </source>
</evidence>
<comment type="subcellular location">
    <subcellularLocation>
        <location evidence="1">Membrane</location>
        <topology evidence="1">Multi-pass membrane protein</topology>
    </subcellularLocation>
</comment>
<evidence type="ECO:0000256" key="2">
    <source>
        <dbReference type="ARBA" id="ARBA00022692"/>
    </source>
</evidence>
<feature type="domain" description="MARVEL" evidence="7">
    <location>
        <begin position="25"/>
        <end position="228"/>
    </location>
</feature>
<keyword evidence="3 6" id="KW-1133">Transmembrane helix</keyword>
<evidence type="ECO:0000256" key="3">
    <source>
        <dbReference type="ARBA" id="ARBA00022989"/>
    </source>
</evidence>
<protein>
    <submittedName>
        <fullName evidence="8">CKLF-like MARVEL transmembrane domain containing 7</fullName>
    </submittedName>
</protein>
<dbReference type="PANTHER" id="PTHR22776">
    <property type="entry name" value="MARVEL-CONTAINING POTENTIAL LIPID RAFT-ASSOCIATED PROTEIN"/>
    <property type="match status" value="1"/>
</dbReference>
<dbReference type="GO" id="GO:0016020">
    <property type="term" value="C:membrane"/>
    <property type="evidence" value="ECO:0007669"/>
    <property type="project" value="UniProtKB-SubCell"/>
</dbReference>
<evidence type="ECO:0000256" key="5">
    <source>
        <dbReference type="PROSITE-ProRule" id="PRU00581"/>
    </source>
</evidence>
<dbReference type="STRING" id="62062.ENSHHUP00000072762"/>
<dbReference type="InterPro" id="IPR050578">
    <property type="entry name" value="MARVEL-CKLF_proteins"/>
</dbReference>
<feature type="transmembrane region" description="Helical" evidence="6">
    <location>
        <begin position="170"/>
        <end position="189"/>
    </location>
</feature>
<dbReference type="InterPro" id="IPR008253">
    <property type="entry name" value="Marvel"/>
</dbReference>
<evidence type="ECO:0000256" key="4">
    <source>
        <dbReference type="ARBA" id="ARBA00023136"/>
    </source>
</evidence>
<keyword evidence="4 5" id="KW-0472">Membrane</keyword>